<comment type="caution">
    <text evidence="1">The sequence shown here is derived from an EMBL/GenBank/DDBJ whole genome shotgun (WGS) entry which is preliminary data.</text>
</comment>
<evidence type="ECO:0000313" key="2">
    <source>
        <dbReference type="Proteomes" id="UP000249056"/>
    </source>
</evidence>
<sequence length="379" mass="42515">MVTNPLSHVLPRIELTNDQPFWDELRLPVVPSRSFTVPERWSLMLKCAICPREALLRLAEPYGRQILASHRIRYFMFPVLNPNDAVFMLNGSMPGIRHPPVNQIPESTCLWSSSSKAASRIGMLRTPKCPSGKEPYLFLYTQREYRGEYTISDWPGPETRGFEDAGLEEWSLSFSCSRKGEAHVRTGPAEELMIWSERYTIANATQLPDTDELPEILPSQENATLALTSTLTPQIFQIPLLTCLTSSSSSSSPTFSYNVSSLLRIVSLPICPPNQTSHTALYAEEDCNSIRHMMIGPKSYPLYRPLFSFAPWLETWSLGFVCIPDGATLSYPAKWEKIMELVVERKKGMGPAVPGQGRDIIGTTVQLVSKSESEPKPKS</sequence>
<dbReference type="AlphaFoldDB" id="A0A395J6I7"/>
<protein>
    <submittedName>
        <fullName evidence="1">Uncharacterized protein</fullName>
    </submittedName>
</protein>
<dbReference type="EMBL" id="QKRW01000002">
    <property type="protein sequence ID" value="RAL67866.1"/>
    <property type="molecule type" value="Genomic_DNA"/>
</dbReference>
<reference evidence="1 2" key="1">
    <citation type="submission" date="2018-06" db="EMBL/GenBank/DDBJ databases">
        <title>Genome Sequence of the Brown Rot Fungal Pathogen Monilinia fructigena.</title>
        <authorList>
            <person name="Landi L."/>
            <person name="De Miccolis Angelini R.M."/>
            <person name="Pollastro S."/>
            <person name="Abate D."/>
            <person name="Faretra F."/>
            <person name="Romanazzi G."/>
        </authorList>
    </citation>
    <scope>NUCLEOTIDE SEQUENCE [LARGE SCALE GENOMIC DNA]</scope>
    <source>
        <strain evidence="1 2">Mfrg269</strain>
    </source>
</reference>
<evidence type="ECO:0000313" key="1">
    <source>
        <dbReference type="EMBL" id="RAL67866.1"/>
    </source>
</evidence>
<dbReference type="OrthoDB" id="3545514at2759"/>
<accession>A0A395J6I7</accession>
<dbReference type="Proteomes" id="UP000249056">
    <property type="component" value="Unassembled WGS sequence"/>
</dbReference>
<organism evidence="1 2">
    <name type="scientific">Monilinia fructigena</name>
    <dbReference type="NCBI Taxonomy" id="38457"/>
    <lineage>
        <taxon>Eukaryota</taxon>
        <taxon>Fungi</taxon>
        <taxon>Dikarya</taxon>
        <taxon>Ascomycota</taxon>
        <taxon>Pezizomycotina</taxon>
        <taxon>Leotiomycetes</taxon>
        <taxon>Helotiales</taxon>
        <taxon>Sclerotiniaceae</taxon>
        <taxon>Monilinia</taxon>
    </lineage>
</organism>
<proteinExistence type="predicted"/>
<gene>
    <name evidence="1" type="ORF">DID88_008591</name>
</gene>
<keyword evidence="2" id="KW-1185">Reference proteome</keyword>
<name>A0A395J6I7_9HELO</name>